<dbReference type="Gene3D" id="3.40.50.1240">
    <property type="entry name" value="Phosphoglycerate mutase-like"/>
    <property type="match status" value="1"/>
</dbReference>
<dbReference type="InterPro" id="IPR005952">
    <property type="entry name" value="Phosphogly_mut1"/>
</dbReference>
<dbReference type="GO" id="GO:0004619">
    <property type="term" value="F:phosphoglycerate mutase activity"/>
    <property type="evidence" value="ECO:0007669"/>
    <property type="project" value="UniProtKB-EC"/>
</dbReference>
<accession>G8PEM4</accession>
<dbReference type="AlphaFoldDB" id="G8PEM4"/>
<feature type="binding site" evidence="6">
    <location>
        <begin position="7"/>
        <end position="14"/>
    </location>
    <ligand>
        <name>substrate</name>
    </ligand>
</feature>
<dbReference type="PROSITE" id="PS00175">
    <property type="entry name" value="PG_MUTASE"/>
    <property type="match status" value="1"/>
</dbReference>
<dbReference type="Proteomes" id="UP000005444">
    <property type="component" value="Chromosome"/>
</dbReference>
<dbReference type="InterPro" id="IPR001345">
    <property type="entry name" value="PG/BPGM_mutase_AS"/>
</dbReference>
<dbReference type="STRING" id="701521.PECL_1409"/>
<proteinExistence type="inferred from homology"/>
<gene>
    <name evidence="7" type="primary">cobC</name>
    <name evidence="7" type="ordered locus">PECL_1409</name>
</gene>
<sequence length="199" mass="23349">MDIILIRHGQTDYNLQKKFYGSADVPLNQNGIEDAQKLKDIFQKNAIQFDRVYFSPLKRAVETMETCVNKSAVRIKMSNLVEKSFGHWEGLDANQIESKYPVEWQKWINDPFKVTPRGAEKFDSFVKRVQQSTDYLINDAQVHQAKTILIVTHLGVLRVIDQYWNDPQDVFWNIQYKSGKYTIYQMTNRIPKLMIRNIG</sequence>
<name>G8PEM4_PEDCP</name>
<evidence type="ECO:0000256" key="4">
    <source>
        <dbReference type="ARBA" id="ARBA00023235"/>
    </source>
</evidence>
<evidence type="ECO:0000256" key="3">
    <source>
        <dbReference type="ARBA" id="ARBA00023152"/>
    </source>
</evidence>
<dbReference type="SUPFAM" id="SSF53254">
    <property type="entry name" value="Phosphoglycerate mutase-like"/>
    <property type="match status" value="1"/>
</dbReference>
<organism evidence="7 8">
    <name type="scientific">Pediococcus claussenii (strain ATCC BAA-344 / DSM 14800 / JCM 18046 / KCTC 3811 / LMG 21948 / P06)</name>
    <dbReference type="NCBI Taxonomy" id="701521"/>
    <lineage>
        <taxon>Bacteria</taxon>
        <taxon>Bacillati</taxon>
        <taxon>Bacillota</taxon>
        <taxon>Bacilli</taxon>
        <taxon>Lactobacillales</taxon>
        <taxon>Lactobacillaceae</taxon>
        <taxon>Pediococcus</taxon>
    </lineage>
</organism>
<comment type="similarity">
    <text evidence="1">Belongs to the phosphoglycerate mutase family. BPG-dependent PGAM subfamily.</text>
</comment>
<dbReference type="eggNOG" id="COG0406">
    <property type="taxonomic scope" value="Bacteria"/>
</dbReference>
<dbReference type="HOGENOM" id="CLU_033323_8_4_9"/>
<evidence type="ECO:0000256" key="5">
    <source>
        <dbReference type="PIRSR" id="PIRSR613078-1"/>
    </source>
</evidence>
<dbReference type="GO" id="GO:0006096">
    <property type="term" value="P:glycolytic process"/>
    <property type="evidence" value="ECO:0007669"/>
    <property type="project" value="UniProtKB-KW"/>
</dbReference>
<feature type="active site" description="Proton donor/acceptor" evidence="5">
    <location>
        <position position="82"/>
    </location>
</feature>
<dbReference type="EC" id="5.4.2.11" evidence="2"/>
<dbReference type="CDD" id="cd07067">
    <property type="entry name" value="HP_PGM_like"/>
    <property type="match status" value="1"/>
</dbReference>
<dbReference type="KEGG" id="pce:PECL_1409"/>
<dbReference type="PANTHER" id="PTHR11931">
    <property type="entry name" value="PHOSPHOGLYCERATE MUTASE"/>
    <property type="match status" value="1"/>
</dbReference>
<dbReference type="InterPro" id="IPR013078">
    <property type="entry name" value="His_Pase_superF_clade-1"/>
</dbReference>
<keyword evidence="4" id="KW-0413">Isomerase</keyword>
<dbReference type="RefSeq" id="WP_014215827.1">
    <property type="nucleotide sequence ID" value="NC_016605.1"/>
</dbReference>
<keyword evidence="3" id="KW-0324">Glycolysis</keyword>
<reference evidence="7 8" key="1">
    <citation type="journal article" date="2012" name="J. Bacteriol.">
        <title>Complete Genome Sequence of the Beer Spoilage Organism Pediococcus claussenii ATCC BAA-344T.</title>
        <authorList>
            <person name="Pittet V."/>
            <person name="Abegunde T."/>
            <person name="Marfleet T."/>
            <person name="Haakensen M."/>
            <person name="Morrow K."/>
            <person name="Jayaprakash T."/>
            <person name="Schroeder K."/>
            <person name="Trost B."/>
            <person name="Byrns S."/>
            <person name="Bergsveinson J."/>
            <person name="Kusalik A."/>
            <person name="Ziola B."/>
        </authorList>
    </citation>
    <scope>NUCLEOTIDE SEQUENCE [LARGE SCALE GENOMIC DNA]</scope>
    <source>
        <strain evidence="7 8">ATCC BAA-344</strain>
    </source>
</reference>
<evidence type="ECO:0000256" key="6">
    <source>
        <dbReference type="PIRSR" id="PIRSR613078-2"/>
    </source>
</evidence>
<dbReference type="PIRSF" id="PIRSF000709">
    <property type="entry name" value="6PFK_2-Ptase"/>
    <property type="match status" value="1"/>
</dbReference>
<feature type="binding site" evidence="6">
    <location>
        <position position="59"/>
    </location>
    <ligand>
        <name>substrate</name>
    </ligand>
</feature>
<dbReference type="Pfam" id="PF00300">
    <property type="entry name" value="His_Phos_1"/>
    <property type="match status" value="1"/>
</dbReference>
<dbReference type="SMART" id="SM00855">
    <property type="entry name" value="PGAM"/>
    <property type="match status" value="1"/>
</dbReference>
<evidence type="ECO:0000256" key="2">
    <source>
        <dbReference type="ARBA" id="ARBA00012028"/>
    </source>
</evidence>
<dbReference type="EMBL" id="CP003137">
    <property type="protein sequence ID" value="AEV95633.1"/>
    <property type="molecule type" value="Genomic_DNA"/>
</dbReference>
<dbReference type="InterPro" id="IPR029033">
    <property type="entry name" value="His_PPase_superfam"/>
</dbReference>
<protein>
    <recommendedName>
        <fullName evidence="2">phosphoglycerate mutase (2,3-diphosphoglycerate-dependent)</fullName>
        <ecNumber evidence="2">5.4.2.11</ecNumber>
    </recommendedName>
</protein>
<keyword evidence="8" id="KW-1185">Reference proteome</keyword>
<evidence type="ECO:0000313" key="8">
    <source>
        <dbReference type="Proteomes" id="UP000005444"/>
    </source>
</evidence>
<feature type="active site" description="Tele-phosphohistidine intermediate" evidence="5">
    <location>
        <position position="8"/>
    </location>
</feature>
<evidence type="ECO:0000256" key="1">
    <source>
        <dbReference type="ARBA" id="ARBA00006717"/>
    </source>
</evidence>
<dbReference type="PATRIC" id="fig|701521.8.peg.1313"/>
<evidence type="ECO:0000313" key="7">
    <source>
        <dbReference type="EMBL" id="AEV95633.1"/>
    </source>
</evidence>